<dbReference type="GO" id="GO:0071933">
    <property type="term" value="F:Arp2/3 complex binding"/>
    <property type="evidence" value="ECO:0007669"/>
    <property type="project" value="TreeGrafter"/>
</dbReference>
<dbReference type="PANTHER" id="PTHR12902:SF33">
    <property type="entry name" value="PROTEIN SCAR3"/>
    <property type="match status" value="1"/>
</dbReference>
<comment type="similarity">
    <text evidence="1 2">Belongs to the SCAR/WAVE family.</text>
</comment>
<evidence type="ECO:0000313" key="6">
    <source>
        <dbReference type="Proteomes" id="UP000652761"/>
    </source>
</evidence>
<feature type="compositionally biased region" description="Polar residues" evidence="3">
    <location>
        <begin position="568"/>
        <end position="578"/>
    </location>
</feature>
<dbReference type="InterPro" id="IPR028288">
    <property type="entry name" value="SCAR/WAVE_fam"/>
</dbReference>
<accession>A0A843XL95</accession>
<sequence>MPLVRFQVRNEYGLGDPELYKGAAKREDPKALLDGVAVAGLVGILRQLGDLAEFAAEIFHDLHEQVTATAARGHRMMTRIHCIEEALPTIEKAVQNQKSHIHFAYIAGCEWHSNIQIERDHLRHSDLPRFVMDCYEECRDPPRLFLLDKFDSAGPGSGACLRRYSDPTYFKKICASLEPVKADKVPKTRKTRKSKCTSPVTDGQSVAAETLSTSDMRLKSDLGSRSTSFDSRTRLSFVEHALDRNSSVETEHKDYNLSSASMLKDSHVHTCATATASDGNVQNLNIDDDFYNNYLEMQSSLRSPSEAWDEKTEIVKPMPKSRFLIDPVLDVNYPLPPEQAECRELSSQLNDSHTNTDGAGKPEEPKVETSNEVDDDDDGSRQDSLLDQNTPSCSSITWDEKAEIVRPSGTQVPGSGLVATIQDSDSHSFMPEACKQDAETSMPGELDEGEVTCSVTNVQAQFPLSNHYDEVISEAENYVDALNTLESETETDSDFQTKRELMPPLKSSQGMELRTDNLQDVGVSGSAASAQALDSGPSGCSVDNGQEESNGETSTMTTHEAAGADLHCNSTDPSSQEVLDTEITTEERQELEVPKVCDEPIKIWTNGGLLGLQPSKPPDFIVPNAVHEKSVSKPRANSCDILKAGYDTSLLSSDTTVLSTECKPISGVVLPEVIVVGSSKVIVVGSSNVVYPTEPSSSFRHNEESNGSPASKSQEYVPVLLKPELGKSQGTQPSNILANGTGHDLTKADGHCGDESLISLNGGISSGQCGQLRIGVSSTLTSLTQRLLMNSLQRKESLIQSDTSASPSIVYSDSRNLQNITIPSVEAKKHNGSSTQGSLEPTTMERTEFSSSGDTIPLMVHCSGQSSPPLEHMKISFHPMNGVETNKLKLEFLDSHLHENVEDLMFPSFQLLPRPNIPPQDICSESDDDTFCRSYPYSPDDVCRSHSCSDSELWAQDEMSGSEDHEIHDDSRRFSSSTASVSSSLGTEGKKHIGINQVSAFEKLERDNGATAFPSGPFLDLPNLDSLKCSLSQQGGGRNLVANKPLDGTVSSSSSQPPPPPLPPLEWRMMRHAVPADDNKHSDGPLFTRPIDFHPREWEVPRPTCSEETPPIKSTKLSGDTELKQAPKVGEHDEREDLLHQIRNKTFNLRPTVTSRPSLVPRSTTNVKVAAILEKANAIRQAFASSDEGGDDETWSDG</sequence>
<evidence type="ECO:0000313" key="5">
    <source>
        <dbReference type="EMBL" id="MQM20419.1"/>
    </source>
</evidence>
<dbReference type="AlphaFoldDB" id="A0A843XL95"/>
<protein>
    <recommendedName>
        <fullName evidence="2">Protein SCAR</fullName>
    </recommendedName>
    <alternativeName>
        <fullName evidence="2">Protein WAVE</fullName>
    </alternativeName>
</protein>
<dbReference type="GO" id="GO:2000601">
    <property type="term" value="P:positive regulation of Arp2/3 complex-mediated actin nucleation"/>
    <property type="evidence" value="ECO:0007669"/>
    <property type="project" value="TreeGrafter"/>
</dbReference>
<evidence type="ECO:0000259" key="4">
    <source>
        <dbReference type="PROSITE" id="PS51082"/>
    </source>
</evidence>
<feature type="region of interest" description="Disordered" evidence="3">
    <location>
        <begin position="184"/>
        <end position="203"/>
    </location>
</feature>
<feature type="compositionally biased region" description="Polar residues" evidence="3">
    <location>
        <begin position="345"/>
        <end position="357"/>
    </location>
</feature>
<dbReference type="GO" id="GO:0034237">
    <property type="term" value="F:protein kinase A regulatory subunit binding"/>
    <property type="evidence" value="ECO:0007669"/>
    <property type="project" value="TreeGrafter"/>
</dbReference>
<dbReference type="PANTHER" id="PTHR12902">
    <property type="entry name" value="WASP-1"/>
    <property type="match status" value="1"/>
</dbReference>
<keyword evidence="2" id="KW-0009">Actin-binding</keyword>
<gene>
    <name evidence="5" type="ORF">Taro_053437</name>
</gene>
<feature type="compositionally biased region" description="Basic and acidic residues" evidence="3">
    <location>
        <begin position="360"/>
        <end position="369"/>
    </location>
</feature>
<evidence type="ECO:0000256" key="1">
    <source>
        <dbReference type="ARBA" id="ARBA00006993"/>
    </source>
</evidence>
<comment type="subcellular location">
    <subcellularLocation>
        <location evidence="2">Cytoplasm</location>
        <location evidence="2">Cytoskeleton</location>
    </subcellularLocation>
</comment>
<feature type="region of interest" description="Disordered" evidence="3">
    <location>
        <begin position="693"/>
        <end position="714"/>
    </location>
</feature>
<feature type="region of interest" description="Disordered" evidence="3">
    <location>
        <begin position="526"/>
        <end position="589"/>
    </location>
</feature>
<proteinExistence type="inferred from homology"/>
<feature type="compositionally biased region" description="Low complexity" evidence="3">
    <location>
        <begin position="974"/>
        <end position="984"/>
    </location>
</feature>
<organism evidence="5 6">
    <name type="scientific">Colocasia esculenta</name>
    <name type="common">Wild taro</name>
    <name type="synonym">Arum esculentum</name>
    <dbReference type="NCBI Taxonomy" id="4460"/>
    <lineage>
        <taxon>Eukaryota</taxon>
        <taxon>Viridiplantae</taxon>
        <taxon>Streptophyta</taxon>
        <taxon>Embryophyta</taxon>
        <taxon>Tracheophyta</taxon>
        <taxon>Spermatophyta</taxon>
        <taxon>Magnoliopsida</taxon>
        <taxon>Liliopsida</taxon>
        <taxon>Araceae</taxon>
        <taxon>Aroideae</taxon>
        <taxon>Colocasieae</taxon>
        <taxon>Colocasia</taxon>
    </lineage>
</organism>
<reference evidence="5" key="1">
    <citation type="submission" date="2017-07" db="EMBL/GenBank/DDBJ databases">
        <title>Taro Niue Genome Assembly and Annotation.</title>
        <authorList>
            <person name="Atibalentja N."/>
            <person name="Keating K."/>
            <person name="Fields C.J."/>
        </authorList>
    </citation>
    <scope>NUCLEOTIDE SEQUENCE</scope>
    <source>
        <strain evidence="5">Niue_2</strain>
        <tissue evidence="5">Leaf</tissue>
    </source>
</reference>
<evidence type="ECO:0000256" key="2">
    <source>
        <dbReference type="RuleBase" id="RU367034"/>
    </source>
</evidence>
<comment type="caution">
    <text evidence="5">The sequence shown here is derived from an EMBL/GenBank/DDBJ whole genome shotgun (WGS) entry which is preliminary data.</text>
</comment>
<feature type="region of interest" description="Disordered" evidence="3">
    <location>
        <begin position="1036"/>
        <end position="1066"/>
    </location>
</feature>
<feature type="region of interest" description="Disordered" evidence="3">
    <location>
        <begin position="957"/>
        <end position="988"/>
    </location>
</feature>
<feature type="region of interest" description="Disordered" evidence="3">
    <location>
        <begin position="1097"/>
        <end position="1118"/>
    </location>
</feature>
<dbReference type="Proteomes" id="UP000652761">
    <property type="component" value="Unassembled WGS sequence"/>
</dbReference>
<comment type="function">
    <text evidence="2">Involved in regulation of actin and microtubule organization. Part of a WAVE complex that activates the Arp2/3 complex.</text>
</comment>
<dbReference type="GO" id="GO:0003779">
    <property type="term" value="F:actin binding"/>
    <property type="evidence" value="ECO:0007669"/>
    <property type="project" value="UniProtKB-UniRule"/>
</dbReference>
<feature type="region of interest" description="Disordered" evidence="3">
    <location>
        <begin position="487"/>
        <end position="510"/>
    </location>
</feature>
<dbReference type="GO" id="GO:0005856">
    <property type="term" value="C:cytoskeleton"/>
    <property type="evidence" value="ECO:0007669"/>
    <property type="project" value="UniProtKB-SubCell"/>
</dbReference>
<dbReference type="Gene3D" id="6.10.280.150">
    <property type="match status" value="2"/>
</dbReference>
<dbReference type="EMBL" id="NMUH01009803">
    <property type="protein sequence ID" value="MQM20419.1"/>
    <property type="molecule type" value="Genomic_DNA"/>
</dbReference>
<dbReference type="GO" id="GO:0030036">
    <property type="term" value="P:actin cytoskeleton organization"/>
    <property type="evidence" value="ECO:0007669"/>
    <property type="project" value="UniProtKB-UniRule"/>
</dbReference>
<dbReference type="Gene3D" id="1.20.5.340">
    <property type="match status" value="1"/>
</dbReference>
<keyword evidence="2" id="KW-0206">Cytoskeleton</keyword>
<keyword evidence="2" id="KW-0963">Cytoplasm</keyword>
<feature type="region of interest" description="Disordered" evidence="3">
    <location>
        <begin position="340"/>
        <end position="399"/>
    </location>
</feature>
<feature type="compositionally biased region" description="Basic and acidic residues" evidence="3">
    <location>
        <begin position="962"/>
        <end position="973"/>
    </location>
</feature>
<feature type="compositionally biased region" description="Polar residues" evidence="3">
    <location>
        <begin position="694"/>
        <end position="714"/>
    </location>
</feature>
<keyword evidence="6" id="KW-1185">Reference proteome</keyword>
<dbReference type="PROSITE" id="PS51082">
    <property type="entry name" value="WH2"/>
    <property type="match status" value="1"/>
</dbReference>
<name>A0A843XL95_COLES</name>
<dbReference type="OrthoDB" id="753427at2759"/>
<dbReference type="InterPro" id="IPR003124">
    <property type="entry name" value="WH2_dom"/>
</dbReference>
<feature type="domain" description="WH2" evidence="4">
    <location>
        <begin position="1134"/>
        <end position="1152"/>
    </location>
</feature>
<evidence type="ECO:0000256" key="3">
    <source>
        <dbReference type="SAM" id="MobiDB-lite"/>
    </source>
</evidence>